<feature type="transmembrane region" description="Helical" evidence="1">
    <location>
        <begin position="20"/>
        <end position="46"/>
    </location>
</feature>
<gene>
    <name evidence="2" type="ORF">TALK_03535</name>
</gene>
<keyword evidence="1" id="KW-0472">Membrane</keyword>
<sequence length="57" mass="6243">MTDARTIDDPARRKTELRCFLMLAVVFAPVFSVALVGGLGFSIWIFQMFAGPPGPPM</sequence>
<reference evidence="2 3" key="1">
    <citation type="submission" date="2014-03" db="EMBL/GenBank/DDBJ databases">
        <title>The draft genome sequence of Thalassospira alkalitolerans JCM 18968.</title>
        <authorList>
            <person name="Lai Q."/>
            <person name="Shao Z."/>
        </authorList>
    </citation>
    <scope>NUCLEOTIDE SEQUENCE [LARGE SCALE GENOMIC DNA]</scope>
    <source>
        <strain evidence="2 3">JCM 18968</strain>
    </source>
</reference>
<keyword evidence="1" id="KW-0812">Transmembrane</keyword>
<dbReference type="Pfam" id="PF06796">
    <property type="entry name" value="NapE"/>
    <property type="match status" value="1"/>
</dbReference>
<protein>
    <submittedName>
        <fullName evidence="2">Nitrate reductase</fullName>
    </submittedName>
</protein>
<dbReference type="Proteomes" id="UP000193396">
    <property type="component" value="Unassembled WGS sequence"/>
</dbReference>
<accession>A0A1Y2LEM9</accession>
<proteinExistence type="predicted"/>
<evidence type="ECO:0000313" key="3">
    <source>
        <dbReference type="Proteomes" id="UP000193396"/>
    </source>
</evidence>
<dbReference type="EMBL" id="JFKB01000002">
    <property type="protein sequence ID" value="OSQ49446.1"/>
    <property type="molecule type" value="Genomic_DNA"/>
</dbReference>
<dbReference type="InterPro" id="IPR010649">
    <property type="entry name" value="NapE_TorE"/>
</dbReference>
<name>A0A1Y2LEM9_9PROT</name>
<evidence type="ECO:0000313" key="2">
    <source>
        <dbReference type="EMBL" id="OSQ49446.1"/>
    </source>
</evidence>
<evidence type="ECO:0000256" key="1">
    <source>
        <dbReference type="SAM" id="Phobius"/>
    </source>
</evidence>
<dbReference type="STRING" id="1293890.TALK_03535"/>
<dbReference type="OrthoDB" id="7596241at2"/>
<dbReference type="AlphaFoldDB" id="A0A1Y2LEM9"/>
<keyword evidence="1" id="KW-1133">Transmembrane helix</keyword>
<keyword evidence="3" id="KW-1185">Reference proteome</keyword>
<comment type="caution">
    <text evidence="2">The sequence shown here is derived from an EMBL/GenBank/DDBJ whole genome shotgun (WGS) entry which is preliminary data.</text>
</comment>
<dbReference type="RefSeq" id="WP_085615950.1">
    <property type="nucleotide sequence ID" value="NZ_CAXBPE010000007.1"/>
</dbReference>
<organism evidence="2 3">
    <name type="scientific">Thalassospira alkalitolerans</name>
    <dbReference type="NCBI Taxonomy" id="1293890"/>
    <lineage>
        <taxon>Bacteria</taxon>
        <taxon>Pseudomonadati</taxon>
        <taxon>Pseudomonadota</taxon>
        <taxon>Alphaproteobacteria</taxon>
        <taxon>Rhodospirillales</taxon>
        <taxon>Thalassospiraceae</taxon>
        <taxon>Thalassospira</taxon>
    </lineage>
</organism>